<evidence type="ECO:0000256" key="3">
    <source>
        <dbReference type="ARBA" id="ARBA00010969"/>
    </source>
</evidence>
<evidence type="ECO:0000256" key="7">
    <source>
        <dbReference type="ARBA" id="ARBA00022982"/>
    </source>
</evidence>
<evidence type="ECO:0000256" key="5">
    <source>
        <dbReference type="ARBA" id="ARBA00022448"/>
    </source>
</evidence>
<keyword evidence="7" id="KW-0249">Electron transport</keyword>
<evidence type="ECO:0000256" key="9">
    <source>
        <dbReference type="ARBA" id="ARBA00023136"/>
    </source>
</evidence>
<dbReference type="SUPFAM" id="SSF103451">
    <property type="entry name" value="PetN subunit of the cytochrome b6f complex"/>
    <property type="match status" value="1"/>
</dbReference>
<evidence type="ECO:0000256" key="6">
    <source>
        <dbReference type="ARBA" id="ARBA00022692"/>
    </source>
</evidence>
<keyword evidence="8 14" id="KW-1133">Transmembrane helix</keyword>
<keyword evidence="6 14" id="KW-0812">Transmembrane</keyword>
<feature type="transmembrane region" description="Helical" evidence="14">
    <location>
        <begin position="213"/>
        <end position="231"/>
    </location>
</feature>
<reference evidence="15" key="1">
    <citation type="submission" date="2020-06" db="EMBL/GenBank/DDBJ databases">
        <title>WGS assembly of Ceratodon purpureus strain R40.</title>
        <authorList>
            <person name="Carey S.B."/>
            <person name="Jenkins J."/>
            <person name="Shu S."/>
            <person name="Lovell J.T."/>
            <person name="Sreedasyam A."/>
            <person name="Maumus F."/>
            <person name="Tiley G.P."/>
            <person name="Fernandez-Pozo N."/>
            <person name="Barry K."/>
            <person name="Chen C."/>
            <person name="Wang M."/>
            <person name="Lipzen A."/>
            <person name="Daum C."/>
            <person name="Saski C.A."/>
            <person name="Payton A.C."/>
            <person name="Mcbreen J.C."/>
            <person name="Conrad R.E."/>
            <person name="Kollar L.M."/>
            <person name="Olsson S."/>
            <person name="Huttunen S."/>
            <person name="Landis J.B."/>
            <person name="Wickett N.J."/>
            <person name="Johnson M.G."/>
            <person name="Rensing S.A."/>
            <person name="Grimwood J."/>
            <person name="Schmutz J."/>
            <person name="Mcdaniel S.F."/>
        </authorList>
    </citation>
    <scope>NUCLEOTIDE SEQUENCE</scope>
    <source>
        <strain evidence="15">R40</strain>
    </source>
</reference>
<comment type="caution">
    <text evidence="15">The sequence shown here is derived from an EMBL/GenBank/DDBJ whole genome shotgun (WGS) entry which is preliminary data.</text>
</comment>
<evidence type="ECO:0000256" key="2">
    <source>
        <dbReference type="ARBA" id="ARBA00004167"/>
    </source>
</evidence>
<dbReference type="Pfam" id="PF03742">
    <property type="entry name" value="PetN"/>
    <property type="match status" value="1"/>
</dbReference>
<evidence type="ECO:0000256" key="13">
    <source>
        <dbReference type="SAM" id="MobiDB-lite"/>
    </source>
</evidence>
<feature type="compositionally biased region" description="Polar residues" evidence="13">
    <location>
        <begin position="34"/>
        <end position="55"/>
    </location>
</feature>
<dbReference type="GO" id="GO:0017004">
    <property type="term" value="P:cytochrome complex assembly"/>
    <property type="evidence" value="ECO:0007669"/>
    <property type="project" value="InterPro"/>
</dbReference>
<dbReference type="InterPro" id="IPR005497">
    <property type="entry name" value="Cytochrome_b6-f_cplx_su8"/>
</dbReference>
<evidence type="ECO:0000256" key="10">
    <source>
        <dbReference type="ARBA" id="ARBA00025834"/>
    </source>
</evidence>
<dbReference type="GO" id="GO:0009512">
    <property type="term" value="C:cytochrome b6f complex"/>
    <property type="evidence" value="ECO:0007669"/>
    <property type="project" value="InterPro"/>
</dbReference>
<dbReference type="Proteomes" id="UP000822688">
    <property type="component" value="Chromosome 1"/>
</dbReference>
<organism evidence="15 16">
    <name type="scientific">Ceratodon purpureus</name>
    <name type="common">Fire moss</name>
    <name type="synonym">Dicranum purpureum</name>
    <dbReference type="NCBI Taxonomy" id="3225"/>
    <lineage>
        <taxon>Eukaryota</taxon>
        <taxon>Viridiplantae</taxon>
        <taxon>Streptophyta</taxon>
        <taxon>Embryophyta</taxon>
        <taxon>Bryophyta</taxon>
        <taxon>Bryophytina</taxon>
        <taxon>Bryopsida</taxon>
        <taxon>Dicranidae</taxon>
        <taxon>Pseudoditrichales</taxon>
        <taxon>Ditrichaceae</taxon>
        <taxon>Ceratodon</taxon>
    </lineage>
</organism>
<dbReference type="EMBL" id="CM026421">
    <property type="protein sequence ID" value="KAG0592091.1"/>
    <property type="molecule type" value="Genomic_DNA"/>
</dbReference>
<keyword evidence="5" id="KW-0813">Transport</keyword>
<dbReference type="GO" id="GO:0016020">
    <property type="term" value="C:membrane"/>
    <property type="evidence" value="ECO:0007669"/>
    <property type="project" value="UniProtKB-SubCell"/>
</dbReference>
<comment type="similarity">
    <text evidence="3">Belongs to the PetN family.</text>
</comment>
<feature type="transmembrane region" description="Helical" evidence="14">
    <location>
        <begin position="182"/>
        <end position="201"/>
    </location>
</feature>
<evidence type="ECO:0000256" key="8">
    <source>
        <dbReference type="ARBA" id="ARBA00022989"/>
    </source>
</evidence>
<name>A0A8T0JBK8_CERPU</name>
<evidence type="ECO:0000313" key="15">
    <source>
        <dbReference type="EMBL" id="KAG0592091.1"/>
    </source>
</evidence>
<evidence type="ECO:0000256" key="12">
    <source>
        <dbReference type="ARBA" id="ARBA00031982"/>
    </source>
</evidence>
<comment type="subcellular location">
    <subcellularLocation>
        <location evidence="2">Membrane</location>
        <topology evidence="2">Single-pass membrane protein</topology>
    </subcellularLocation>
</comment>
<feature type="region of interest" description="Disordered" evidence="13">
    <location>
        <begin position="1"/>
        <end position="74"/>
    </location>
</feature>
<evidence type="ECO:0000313" key="16">
    <source>
        <dbReference type="Proteomes" id="UP000822688"/>
    </source>
</evidence>
<dbReference type="InterPro" id="IPR036143">
    <property type="entry name" value="Cytochr_b6-f_cplx_su8_sf"/>
</dbReference>
<accession>A0A8T0JBK8</accession>
<dbReference type="AlphaFoldDB" id="A0A8T0JBK8"/>
<proteinExistence type="inferred from homology"/>
<comment type="subunit">
    <text evidence="10">The 4 large subunits of the cytochrome b6-f complex are cytochrome b6, subunit IV (17 kDa polypeptide, PetD), cytochrome f and the Rieske protein, while the 4 small subunits are PetG, PetL, PetM and PetN. The complex functions as a dimer.</text>
</comment>
<evidence type="ECO:0000256" key="11">
    <source>
        <dbReference type="ARBA" id="ARBA00031459"/>
    </source>
</evidence>
<sequence length="236" mass="24706">MKVEEGKPRWMSQSWMEETDEGRAWAEGDATTEGRGTNASEGSQSCPDKTPTPATHTVRPPDHHTHTRRTKCRSQAFTAQLRSNAPPRCPDCLHSLHSAPSSSTSPTCTQSKSVDIMAAAATSLVGAVSATAVTGASSSSLFSSKVQCRPVAMVPVRSAARMVVRAEENQVQDAQAAKEAQIAKFAAASASMLAIAAPAMAAAGETPFDVTGVAWGALMAVFTFSLSLVVWGRSGL</sequence>
<gene>
    <name evidence="15" type="ORF">KC19_1G224100</name>
</gene>
<evidence type="ECO:0000256" key="1">
    <source>
        <dbReference type="ARBA" id="ARBA00003068"/>
    </source>
</evidence>
<keyword evidence="16" id="KW-1185">Reference proteome</keyword>
<dbReference type="HAMAP" id="MF_00395">
    <property type="entry name" value="Cytb6_f_PetN"/>
    <property type="match status" value="1"/>
</dbReference>
<keyword evidence="9 14" id="KW-0472">Membrane</keyword>
<evidence type="ECO:0000256" key="14">
    <source>
        <dbReference type="SAM" id="Phobius"/>
    </source>
</evidence>
<comment type="function">
    <text evidence="1">Component of the cytochrome b6-f complex, which mediates electron transfer between photosystem II (PSII) and photosystem I (PSI), cyclic electron flow around PSI, and state transitions.</text>
</comment>
<protein>
    <recommendedName>
        <fullName evidence="4">Cytochrome b6-f complex subunit 8</fullName>
    </recommendedName>
    <alternativeName>
        <fullName evidence="11">Cytochrome b6-f complex subunit PetN</fullName>
    </alternativeName>
    <alternativeName>
        <fullName evidence="12">Cytochrome b6-f complex subunit VIII</fullName>
    </alternativeName>
</protein>
<evidence type="ECO:0000256" key="4">
    <source>
        <dbReference type="ARBA" id="ARBA00021253"/>
    </source>
</evidence>